<name>A0A8H4TW83_9HYPO</name>
<evidence type="ECO:0000256" key="3">
    <source>
        <dbReference type="PROSITE-ProRule" id="PRU00023"/>
    </source>
</evidence>
<feature type="repeat" description="ANK" evidence="3">
    <location>
        <begin position="1054"/>
        <end position="1086"/>
    </location>
</feature>
<sequence length="1119" mass="123991">MTTQLSESSNNNQSRAQQVISDVSVTDGGVSVIGHVKNLTIGGPQQVAIGARIKSCRNALFISDPDGDRDSLIRQKGRRTPGTCQWILRNPDYQNWLAKKSPFLWISGGPGRGKTVLSLFLTEKVRELCQTTEDRLLTYFCRFDNDLYNNPINVLRNLAYQLLEYSVDGPEVQQVSEYFATLEKRQHTLSSFDCLWKILEILLSQPGLPTVFCIIDAVDECHSSDVLKAKLYNYCLEHAGRSNKMALRLAMIGRDLDKIDGFHGITLDSDNEASLKGDIAEFIKSSLEPLERIHGFKDIRSRVKKILSERADGTFLWVGFVVHELSKKETCLQILHTVHSLPRGLHQLFARMLSQIDPDYRQTSSSILKLVAIAGRPLTIKELAAAVGTQKTAIPESDHRIMADRVAICRPFLKVHDDHVLFVHQSAKEYLLRKQQDTDPLLEEFRVISPQCHGIVAHRCLQVLENSSLREHPVTAGDKSWQQQSHLFGYAENHWMYHARLASKDTKGLFNLSRPFLQKESAVRRNYARPRQVPERLLHFASYYAISLWLEALCQDESAGPRVQAKRWGESINIIENGYTALSWAMKGGCDENTLQFLLEHGADTEVECQYSKTALFAAVIMGQATIVRLLLDHGAKVEQESYDKSALIVSADRGYTDIVRILLDRGANIEANNGRGATALIEAAFHGHKATVQLLLDRGADINTTESIEGFNALLEAALQGHNGTVQLLLDGGADFRATNNGGSNALVVSGIHGHSDTLKALLDHGADIEAKNKTNQTALINAASHGYTRTVKLLLDHGADIEAKDESNHSALVEALFQGHEDIVRLLLDCGAVIETNVVAKCDSPLAINATRRGSALILSLLLQKGADVDRTDHNGITALLWAIHLREDQMLKIILDAGADVNRKCAKGITALTTAILESAPKVEWRGLLPVGLSVSELFHLGALEEEMARDPTKKQANVIYLLDHGADVNLTGRMPRPNGEATLDAPPIVCAASIGWDLTVKLLADRGADCNMRARQIHEPRPEPNLKSKRWSFPAIIRRLRMWKPFQSRKAGSALVYAARGGHTTTVRLLLDLKVDISIPDEYGKTALMWAVAKGFHEIEQLLLTHDESLVASSV</sequence>
<feature type="repeat" description="ANK" evidence="3">
    <location>
        <begin position="643"/>
        <end position="675"/>
    </location>
</feature>
<dbReference type="PROSITE" id="PS50297">
    <property type="entry name" value="ANK_REP_REGION"/>
    <property type="match status" value="8"/>
</dbReference>
<dbReference type="Pfam" id="PF22939">
    <property type="entry name" value="WHD_GPIID"/>
    <property type="match status" value="1"/>
</dbReference>
<dbReference type="InterPro" id="IPR056884">
    <property type="entry name" value="NPHP3-like_N"/>
</dbReference>
<keyword evidence="2 3" id="KW-0040">ANK repeat</keyword>
<dbReference type="Pfam" id="PF00023">
    <property type="entry name" value="Ank"/>
    <property type="match status" value="1"/>
</dbReference>
<dbReference type="PANTHER" id="PTHR24198">
    <property type="entry name" value="ANKYRIN REPEAT AND PROTEIN KINASE DOMAIN-CONTAINING PROTEIN"/>
    <property type="match status" value="1"/>
</dbReference>
<dbReference type="OrthoDB" id="20872at2759"/>
<reference evidence="6" key="1">
    <citation type="journal article" date="2020" name="BMC Genomics">
        <title>Correction to: Identification and distribution of gene clusters required for synthesis of sphingolipid metabolism inhibitors in diverse species of the filamentous fungus Fusarium.</title>
        <authorList>
            <person name="Kim H.S."/>
            <person name="Lohmar J.M."/>
            <person name="Busman M."/>
            <person name="Brown D.W."/>
            <person name="Naumann T.A."/>
            <person name="Divon H.H."/>
            <person name="Lysoe E."/>
            <person name="Uhlig S."/>
            <person name="Proctor R.H."/>
        </authorList>
    </citation>
    <scope>NUCLEOTIDE SEQUENCE</scope>
    <source>
        <strain evidence="6">NRRL 20472</strain>
    </source>
</reference>
<feature type="repeat" description="ANK" evidence="3">
    <location>
        <begin position="710"/>
        <end position="742"/>
    </location>
</feature>
<dbReference type="Gene3D" id="1.25.40.20">
    <property type="entry name" value="Ankyrin repeat-containing domain"/>
    <property type="match status" value="3"/>
</dbReference>
<protein>
    <recommendedName>
        <fullName evidence="8">NACHT domain-containing protein</fullName>
    </recommendedName>
</protein>
<evidence type="ECO:0000256" key="1">
    <source>
        <dbReference type="ARBA" id="ARBA00022737"/>
    </source>
</evidence>
<evidence type="ECO:0000259" key="5">
    <source>
        <dbReference type="Pfam" id="PF24883"/>
    </source>
</evidence>
<feature type="repeat" description="ANK" evidence="3">
    <location>
        <begin position="611"/>
        <end position="643"/>
    </location>
</feature>
<dbReference type="PROSITE" id="PS50088">
    <property type="entry name" value="ANK_REPEAT"/>
    <property type="match status" value="9"/>
</dbReference>
<dbReference type="SMART" id="SM00248">
    <property type="entry name" value="ANK"/>
    <property type="match status" value="13"/>
</dbReference>
<dbReference type="EMBL" id="JABEXW010000368">
    <property type="protein sequence ID" value="KAF4965152.1"/>
    <property type="molecule type" value="Genomic_DNA"/>
</dbReference>
<evidence type="ECO:0008006" key="8">
    <source>
        <dbReference type="Google" id="ProtNLM"/>
    </source>
</evidence>
<keyword evidence="1" id="KW-0677">Repeat</keyword>
<dbReference type="InterPro" id="IPR036770">
    <property type="entry name" value="Ankyrin_rpt-contain_sf"/>
</dbReference>
<dbReference type="Proteomes" id="UP000622797">
    <property type="component" value="Unassembled WGS sequence"/>
</dbReference>
<feature type="repeat" description="ANK" evidence="3">
    <location>
        <begin position="676"/>
        <end position="708"/>
    </location>
</feature>
<accession>A0A8H4TW83</accession>
<proteinExistence type="predicted"/>
<feature type="domain" description="GPI inositol-deacylase winged helix" evidence="4">
    <location>
        <begin position="360"/>
        <end position="439"/>
    </location>
</feature>
<organism evidence="6 7">
    <name type="scientific">Fusarium sarcochroum</name>
    <dbReference type="NCBI Taxonomy" id="1208366"/>
    <lineage>
        <taxon>Eukaryota</taxon>
        <taxon>Fungi</taxon>
        <taxon>Dikarya</taxon>
        <taxon>Ascomycota</taxon>
        <taxon>Pezizomycotina</taxon>
        <taxon>Sordariomycetes</taxon>
        <taxon>Hypocreomycetidae</taxon>
        <taxon>Hypocreales</taxon>
        <taxon>Nectriaceae</taxon>
        <taxon>Fusarium</taxon>
        <taxon>Fusarium lateritium species complex</taxon>
    </lineage>
</organism>
<dbReference type="PRINTS" id="PR01415">
    <property type="entry name" value="ANKYRIN"/>
</dbReference>
<dbReference type="Pfam" id="PF24883">
    <property type="entry name" value="NPHP3_N"/>
    <property type="match status" value="1"/>
</dbReference>
<dbReference type="SUPFAM" id="SSF48403">
    <property type="entry name" value="Ankyrin repeat"/>
    <property type="match status" value="2"/>
</dbReference>
<keyword evidence="7" id="KW-1185">Reference proteome</keyword>
<evidence type="ECO:0000259" key="4">
    <source>
        <dbReference type="Pfam" id="PF22939"/>
    </source>
</evidence>
<evidence type="ECO:0000313" key="7">
    <source>
        <dbReference type="Proteomes" id="UP000622797"/>
    </source>
</evidence>
<dbReference type="PANTHER" id="PTHR24198:SF165">
    <property type="entry name" value="ANKYRIN REPEAT-CONTAINING PROTEIN-RELATED"/>
    <property type="match status" value="1"/>
</dbReference>
<feature type="repeat" description="ANK" evidence="3">
    <location>
        <begin position="743"/>
        <end position="775"/>
    </location>
</feature>
<feature type="repeat" description="ANK" evidence="3">
    <location>
        <begin position="776"/>
        <end position="808"/>
    </location>
</feature>
<feature type="repeat" description="ANK" evidence="3">
    <location>
        <begin position="877"/>
        <end position="909"/>
    </location>
</feature>
<feature type="domain" description="Nephrocystin 3-like N-terminal" evidence="5">
    <location>
        <begin position="82"/>
        <end position="231"/>
    </location>
</feature>
<evidence type="ECO:0000313" key="6">
    <source>
        <dbReference type="EMBL" id="KAF4965152.1"/>
    </source>
</evidence>
<dbReference type="Pfam" id="PF12796">
    <property type="entry name" value="Ank_2"/>
    <property type="match status" value="5"/>
</dbReference>
<gene>
    <name evidence="6" type="ORF">FSARC_7019</name>
</gene>
<feature type="repeat" description="ANK" evidence="3">
    <location>
        <begin position="577"/>
        <end position="610"/>
    </location>
</feature>
<dbReference type="InterPro" id="IPR054471">
    <property type="entry name" value="GPIID_WHD"/>
</dbReference>
<dbReference type="AlphaFoldDB" id="A0A8H4TW83"/>
<evidence type="ECO:0000256" key="2">
    <source>
        <dbReference type="ARBA" id="ARBA00023043"/>
    </source>
</evidence>
<dbReference type="InterPro" id="IPR027417">
    <property type="entry name" value="P-loop_NTPase"/>
</dbReference>
<reference evidence="6" key="2">
    <citation type="submission" date="2020-05" db="EMBL/GenBank/DDBJ databases">
        <authorList>
            <person name="Kim H.-S."/>
            <person name="Proctor R.H."/>
            <person name="Brown D.W."/>
        </authorList>
    </citation>
    <scope>NUCLEOTIDE SEQUENCE</scope>
    <source>
        <strain evidence="6">NRRL 20472</strain>
    </source>
</reference>
<dbReference type="InterPro" id="IPR002110">
    <property type="entry name" value="Ankyrin_rpt"/>
</dbReference>
<dbReference type="Gene3D" id="3.40.50.300">
    <property type="entry name" value="P-loop containing nucleotide triphosphate hydrolases"/>
    <property type="match status" value="1"/>
</dbReference>
<comment type="caution">
    <text evidence="6">The sequence shown here is derived from an EMBL/GenBank/DDBJ whole genome shotgun (WGS) entry which is preliminary data.</text>
</comment>